<evidence type="ECO:0000256" key="1">
    <source>
        <dbReference type="ARBA" id="ARBA00006817"/>
    </source>
</evidence>
<evidence type="ECO:0000313" key="3">
    <source>
        <dbReference type="EMBL" id="NJX14490.1"/>
    </source>
</evidence>
<dbReference type="RefSeq" id="WP_167916744.1">
    <property type="nucleotide sequence ID" value="NZ_JAAVJS010000003.1"/>
</dbReference>
<dbReference type="Gene3D" id="3.30.530.20">
    <property type="match status" value="1"/>
</dbReference>
<dbReference type="InterPro" id="IPR023393">
    <property type="entry name" value="START-like_dom_sf"/>
</dbReference>
<protein>
    <submittedName>
        <fullName evidence="3">Activator of HSP90 ATPase</fullName>
    </submittedName>
</protein>
<comment type="caution">
    <text evidence="3">The sequence shown here is derived from an EMBL/GenBank/DDBJ whole genome shotgun (WGS) entry which is preliminary data.</text>
</comment>
<comment type="similarity">
    <text evidence="1">Belongs to the AHA1 family.</text>
</comment>
<dbReference type="InterPro" id="IPR013538">
    <property type="entry name" value="ASHA1/2-like_C"/>
</dbReference>
<proteinExistence type="inferred from homology"/>
<reference evidence="3 4" key="1">
    <citation type="submission" date="2020-03" db="EMBL/GenBank/DDBJ databases">
        <title>Tamlana sp. nov, isolated from XXX.</title>
        <authorList>
            <person name="Cao W.R."/>
        </authorList>
    </citation>
    <scope>NUCLEOTIDE SEQUENCE [LARGE SCALE GENOMIC DNA]</scope>
    <source>
        <strain evidence="3 4">HST1-43</strain>
    </source>
</reference>
<dbReference type="Proteomes" id="UP000760545">
    <property type="component" value="Unassembled WGS sequence"/>
</dbReference>
<dbReference type="CDD" id="cd08897">
    <property type="entry name" value="SRPBCC_CalC_Aha1-like_4"/>
    <property type="match status" value="1"/>
</dbReference>
<keyword evidence="4" id="KW-1185">Reference proteome</keyword>
<name>A0ABX1D812_9FLAO</name>
<feature type="domain" description="Activator of Hsp90 ATPase homologue 1/2-like C-terminal" evidence="2">
    <location>
        <begin position="14"/>
        <end position="136"/>
    </location>
</feature>
<gene>
    <name evidence="3" type="ORF">HC176_03185</name>
</gene>
<evidence type="ECO:0000259" key="2">
    <source>
        <dbReference type="Pfam" id="PF08327"/>
    </source>
</evidence>
<dbReference type="EMBL" id="JAAVJS010000003">
    <property type="protein sequence ID" value="NJX14490.1"/>
    <property type="molecule type" value="Genomic_DNA"/>
</dbReference>
<dbReference type="Pfam" id="PF08327">
    <property type="entry name" value="AHSA1"/>
    <property type="match status" value="1"/>
</dbReference>
<dbReference type="SUPFAM" id="SSF55961">
    <property type="entry name" value="Bet v1-like"/>
    <property type="match status" value="1"/>
</dbReference>
<evidence type="ECO:0000313" key="4">
    <source>
        <dbReference type="Proteomes" id="UP000760545"/>
    </source>
</evidence>
<sequence length="138" mass="15938">MEHEKITIEATIDRPVESVWAYYNQPEHIVNWNFASVDWHCPKAEVDLKVNGKMTSRMEAKDGSFGFDFVATYNLISEFKKIVYTIEDGRTVDIDFTDDNGKTKVSVVFEAENMNPIDMQRDGWQAILNNFKAYAESK</sequence>
<accession>A0ABX1D812</accession>
<organism evidence="3 4">
    <name type="scientific">Tamlana crocina</name>
    <dbReference type="NCBI Taxonomy" id="393006"/>
    <lineage>
        <taxon>Bacteria</taxon>
        <taxon>Pseudomonadati</taxon>
        <taxon>Bacteroidota</taxon>
        <taxon>Flavobacteriia</taxon>
        <taxon>Flavobacteriales</taxon>
        <taxon>Flavobacteriaceae</taxon>
        <taxon>Tamlana</taxon>
    </lineage>
</organism>